<dbReference type="FunFam" id="3.30.70.270:FF:000115">
    <property type="entry name" value="Polyprotein of retroviral origin, putative"/>
    <property type="match status" value="1"/>
</dbReference>
<dbReference type="InterPro" id="IPR051320">
    <property type="entry name" value="Viral_Replic_Matur_Polypro"/>
</dbReference>
<comment type="caution">
    <text evidence="2">The sequence shown here is derived from an EMBL/GenBank/DDBJ whole genome shotgun (WGS) entry which is preliminary data.</text>
</comment>
<dbReference type="Gene3D" id="3.30.70.270">
    <property type="match status" value="2"/>
</dbReference>
<keyword evidence="3" id="KW-1185">Reference proteome</keyword>
<reference evidence="2" key="1">
    <citation type="submission" date="2019-12" db="EMBL/GenBank/DDBJ databases">
        <authorList>
            <person name="Scholes J."/>
        </authorList>
    </citation>
    <scope>NUCLEOTIDE SEQUENCE</scope>
</reference>
<gene>
    <name evidence="2" type="ORF">SHERM_18275</name>
</gene>
<evidence type="ECO:0000259" key="1">
    <source>
        <dbReference type="Pfam" id="PF17919"/>
    </source>
</evidence>
<dbReference type="OrthoDB" id="415724at2759"/>
<dbReference type="EMBL" id="CACSLK010019805">
    <property type="protein sequence ID" value="CAA0820038.1"/>
    <property type="molecule type" value="Genomic_DNA"/>
</dbReference>
<dbReference type="SUPFAM" id="SSF56672">
    <property type="entry name" value="DNA/RNA polymerases"/>
    <property type="match status" value="1"/>
</dbReference>
<name>A0A9N7MYT9_STRHE</name>
<accession>A0A9N7MYT9</accession>
<dbReference type="InterPro" id="IPR043128">
    <property type="entry name" value="Rev_trsase/Diguanyl_cyclase"/>
</dbReference>
<proteinExistence type="predicted"/>
<dbReference type="InterPro" id="IPR043502">
    <property type="entry name" value="DNA/RNA_pol_sf"/>
</dbReference>
<evidence type="ECO:0000313" key="2">
    <source>
        <dbReference type="EMBL" id="CAA0820038.1"/>
    </source>
</evidence>
<organism evidence="2 3">
    <name type="scientific">Striga hermonthica</name>
    <name type="common">Purple witchweed</name>
    <name type="synonym">Buchnera hermonthica</name>
    <dbReference type="NCBI Taxonomy" id="68872"/>
    <lineage>
        <taxon>Eukaryota</taxon>
        <taxon>Viridiplantae</taxon>
        <taxon>Streptophyta</taxon>
        <taxon>Embryophyta</taxon>
        <taxon>Tracheophyta</taxon>
        <taxon>Spermatophyta</taxon>
        <taxon>Magnoliopsida</taxon>
        <taxon>eudicotyledons</taxon>
        <taxon>Gunneridae</taxon>
        <taxon>Pentapetalae</taxon>
        <taxon>asterids</taxon>
        <taxon>lamiids</taxon>
        <taxon>Lamiales</taxon>
        <taxon>Orobanchaceae</taxon>
        <taxon>Buchnereae</taxon>
        <taxon>Striga</taxon>
    </lineage>
</organism>
<feature type="domain" description="Reverse transcriptase/retrotransposon-derived protein RNase H-like" evidence="1">
    <location>
        <begin position="182"/>
        <end position="226"/>
    </location>
</feature>
<sequence>MLKRAASNVELHLGTWQGRVNFSVAPMDDFKVVLGMDFLRQVTMLPMPSFSTVCILEKGSPCMVPTIEGDHGSPSKQLSAMQLAKGQNEVLRDNELYVKESKCIFAQEEVNFLGHIFGHRRIRMSGAKVKAIMEWEAPTKVTELRSFLGLVNYYHRFIQGYSPRAAPLTDLLKKGKPWVRSDECQRAFDDLKVAVSQEPVLALNDFTKPFEVHTDASDLTIGGVLM</sequence>
<dbReference type="Proteomes" id="UP001153555">
    <property type="component" value="Unassembled WGS sequence"/>
</dbReference>
<dbReference type="AlphaFoldDB" id="A0A9N7MYT9"/>
<evidence type="ECO:0000313" key="3">
    <source>
        <dbReference type="Proteomes" id="UP001153555"/>
    </source>
</evidence>
<protein>
    <submittedName>
        <fullName evidence="2">Uncharacterized mitochondrial protein AtMg00860</fullName>
    </submittedName>
</protein>
<dbReference type="InterPro" id="IPR041577">
    <property type="entry name" value="RT_RNaseH_2"/>
</dbReference>
<dbReference type="PANTHER" id="PTHR33064:SF40">
    <property type="entry name" value="REVERSE TRANSCRIPTASE_RETROTRANSPOSON-DERIVED PROTEIN RNASE H-LIKE DOMAIN-CONTAINING PROTEIN"/>
    <property type="match status" value="1"/>
</dbReference>
<dbReference type="PANTHER" id="PTHR33064">
    <property type="entry name" value="POL PROTEIN"/>
    <property type="match status" value="1"/>
</dbReference>
<dbReference type="Pfam" id="PF17919">
    <property type="entry name" value="RT_RNaseH_2"/>
    <property type="match status" value="1"/>
</dbReference>